<dbReference type="PANTHER" id="PTHR24348:SF68">
    <property type="entry name" value="SERINE_THREONINE-PROTEIN KINASE ATG1C"/>
    <property type="match status" value="1"/>
</dbReference>
<dbReference type="GO" id="GO:0010506">
    <property type="term" value="P:regulation of autophagy"/>
    <property type="evidence" value="ECO:0007669"/>
    <property type="project" value="InterPro"/>
</dbReference>
<name>A0A166C762_DAUCS</name>
<evidence type="ECO:0000256" key="1">
    <source>
        <dbReference type="ARBA" id="ARBA00006234"/>
    </source>
</evidence>
<comment type="similarity">
    <text evidence="1">Belongs to the protein kinase superfamily. CAMK Ser/Thr protein kinase family. SNF1 subfamily.</text>
</comment>
<dbReference type="Gramene" id="KZN03378">
    <property type="protein sequence ID" value="KZN03378"/>
    <property type="gene ID" value="DCAR_012134"/>
</dbReference>
<dbReference type="FunFam" id="1.10.510.10:FF:000571">
    <property type="entry name" value="Maternal embryonic leucine zipper kinase"/>
    <property type="match status" value="1"/>
</dbReference>
<evidence type="ECO:0000256" key="4">
    <source>
        <dbReference type="ARBA" id="ARBA00022777"/>
    </source>
</evidence>
<keyword evidence="4" id="KW-0418">Kinase</keyword>
<reference evidence="8" key="2">
    <citation type="submission" date="2022-03" db="EMBL/GenBank/DDBJ databases">
        <title>Draft title - Genomic analysis of global carrot germplasm unveils the trajectory of domestication and the origin of high carotenoid orange carrot.</title>
        <authorList>
            <person name="Iorizzo M."/>
            <person name="Ellison S."/>
            <person name="Senalik D."/>
            <person name="Macko-Podgorni A."/>
            <person name="Grzebelus D."/>
            <person name="Bostan H."/>
            <person name="Rolling W."/>
            <person name="Curaba J."/>
            <person name="Simon P."/>
        </authorList>
    </citation>
    <scope>NUCLEOTIDE SEQUENCE</scope>
    <source>
        <tissue evidence="8">Leaf</tissue>
    </source>
</reference>
<dbReference type="InterPro" id="IPR056281">
    <property type="entry name" value="MIT_ATG1a/b/c"/>
</dbReference>
<evidence type="ECO:0000256" key="2">
    <source>
        <dbReference type="ARBA" id="ARBA00022679"/>
    </source>
</evidence>
<protein>
    <submittedName>
        <fullName evidence="8">Uncharacterized protein</fullName>
    </submittedName>
</protein>
<evidence type="ECO:0000313" key="9">
    <source>
        <dbReference type="Proteomes" id="UP000077755"/>
    </source>
</evidence>
<dbReference type="FunFam" id="3.30.200.20:FF:000042">
    <property type="entry name" value="Aurora kinase A"/>
    <property type="match status" value="1"/>
</dbReference>
<dbReference type="InterPro" id="IPR008271">
    <property type="entry name" value="Ser/Thr_kinase_AS"/>
</dbReference>
<dbReference type="Proteomes" id="UP000077755">
    <property type="component" value="Chromosome 3"/>
</dbReference>
<dbReference type="PANTHER" id="PTHR24348">
    <property type="entry name" value="SERINE/THREONINE-PROTEIN KINASE UNC-51-RELATED"/>
    <property type="match status" value="1"/>
</dbReference>
<organism evidence="8 9">
    <name type="scientific">Daucus carota subsp. sativus</name>
    <name type="common">Carrot</name>
    <dbReference type="NCBI Taxonomy" id="79200"/>
    <lineage>
        <taxon>Eukaryota</taxon>
        <taxon>Viridiplantae</taxon>
        <taxon>Streptophyta</taxon>
        <taxon>Embryophyta</taxon>
        <taxon>Tracheophyta</taxon>
        <taxon>Spermatophyta</taxon>
        <taxon>Magnoliopsida</taxon>
        <taxon>eudicotyledons</taxon>
        <taxon>Gunneridae</taxon>
        <taxon>Pentapetalae</taxon>
        <taxon>asterids</taxon>
        <taxon>campanulids</taxon>
        <taxon>Apiales</taxon>
        <taxon>Apiaceae</taxon>
        <taxon>Apioideae</taxon>
        <taxon>Scandiceae</taxon>
        <taxon>Daucinae</taxon>
        <taxon>Daucus</taxon>
        <taxon>Daucus sect. Daucus</taxon>
    </lineage>
</organism>
<dbReference type="InterPro" id="IPR017441">
    <property type="entry name" value="Protein_kinase_ATP_BS"/>
</dbReference>
<dbReference type="PROSITE" id="PS00107">
    <property type="entry name" value="PROTEIN_KINASE_ATP"/>
    <property type="match status" value="1"/>
</dbReference>
<dbReference type="InterPro" id="IPR045269">
    <property type="entry name" value="Atg1-like"/>
</dbReference>
<dbReference type="PROSITE" id="PS50011">
    <property type="entry name" value="PROTEIN_KINASE_DOM"/>
    <property type="match status" value="1"/>
</dbReference>
<evidence type="ECO:0000313" key="8">
    <source>
        <dbReference type="EMBL" id="WOG94459.1"/>
    </source>
</evidence>
<accession>A0A166C762</accession>
<sequence>MGQSNKSVRVIGDYLVGKQIGSGSFSVVWHGKHRVNHTEVAIKEIVTGRLTKKLEESLLSEIRILRHINHPNIIHLYDMIQEPGKIYFVLEFCKGGDLSMFLHKRKGRITESTAKHFMLQLASGLKILRDNDLIHRDLKPQNLLLSTPGDDSVLKIADFGFARSLEPRNLAETLCGSPLYMAPEIMQLQKYDAKADLWSVGAILFQLVTGRTPFTGNNQIQLLQNIMRSTELAFPPHTTGLSLECIDLCRKLLRPNPVERLTFEEFFNHPFLSQKLSDKSLRSLTSVGKGDFPTNKTNPDLRTNKNSKDQLPSSPEDKPTGPERSLTHINKSPLRSTYGFSVDTRAEKKNVQNFSSNTDLSIKDTCDRQKPELLAYNFSNSNPSEGNIEKSLKTVDHQTVIVPSTVLDSFELIAQEYVMVSNPPLDMSSSDCASELNHVPSKVKHPLLGGNINLKPNIPVTIIAATTNESCHGNMGNHGSAPSGTSIGSFCVRESSGLPSTDYVSRIKLLQNCASTITQLVHEKVESGKHLEAFSVQLVILAIWKQALHICHTQAASAIEGSPTQETVRELASNDHATPNSREHLISANWQNPQDVYSHIEGAFLLEVGNAEELAKLIEPGNQEMPDAMETIYQSALDSGRHGAVHEFNGNTEDAAEFYSKALCLLNFLLLEGPSLIINHPFSLTNSDRYRLQTYIDVLNNRQNHSRSQRMVLLNCEDQQSPP</sequence>
<dbReference type="EMBL" id="CP093345">
    <property type="protein sequence ID" value="WOG94459.1"/>
    <property type="molecule type" value="Genomic_DNA"/>
</dbReference>
<dbReference type="OrthoDB" id="346907at2759"/>
<dbReference type="InterPro" id="IPR000719">
    <property type="entry name" value="Prot_kinase_dom"/>
</dbReference>
<dbReference type="GO" id="GO:0004674">
    <property type="term" value="F:protein serine/threonine kinase activity"/>
    <property type="evidence" value="ECO:0007669"/>
    <property type="project" value="InterPro"/>
</dbReference>
<dbReference type="KEGG" id="dcr:108215026"/>
<evidence type="ECO:0000256" key="6">
    <source>
        <dbReference type="ARBA" id="ARBA00058225"/>
    </source>
</evidence>
<keyword evidence="2" id="KW-0808">Transferase</keyword>
<dbReference type="OMA" id="HIERAFL"/>
<evidence type="ECO:0000256" key="5">
    <source>
        <dbReference type="ARBA" id="ARBA00022840"/>
    </source>
</evidence>
<keyword evidence="5" id="KW-0067">ATP-binding</keyword>
<dbReference type="InterPro" id="IPR011009">
    <property type="entry name" value="Kinase-like_dom_sf"/>
</dbReference>
<dbReference type="CDD" id="cd14009">
    <property type="entry name" value="STKc_ATG1_ULK_like"/>
    <property type="match status" value="1"/>
</dbReference>
<dbReference type="AlphaFoldDB" id="A0A166C762"/>
<comment type="function">
    <text evidence="6">CIPK serine-threonine protein kinases interact with CBL proteins. Binding of a CBL protein to the regulatory NAF domain of CIPK protein lead to the activation of the kinase in a calcium-dependent manner.</text>
</comment>
<evidence type="ECO:0000256" key="3">
    <source>
        <dbReference type="ARBA" id="ARBA00022741"/>
    </source>
</evidence>
<keyword evidence="9" id="KW-1185">Reference proteome</keyword>
<dbReference type="PROSITE" id="PS00108">
    <property type="entry name" value="PROTEIN_KINASE_ST"/>
    <property type="match status" value="1"/>
</dbReference>
<dbReference type="GO" id="GO:0005524">
    <property type="term" value="F:ATP binding"/>
    <property type="evidence" value="ECO:0007669"/>
    <property type="project" value="UniProtKB-UniRule"/>
</dbReference>
<dbReference type="Pfam" id="PF24497">
    <property type="entry name" value="MIT_ATG1"/>
    <property type="match status" value="1"/>
</dbReference>
<feature type="region of interest" description="Disordered" evidence="7">
    <location>
        <begin position="286"/>
        <end position="330"/>
    </location>
</feature>
<gene>
    <name evidence="8" type="ORF">DCAR_0313755</name>
</gene>
<dbReference type="SMART" id="SM00220">
    <property type="entry name" value="S_TKc"/>
    <property type="match status" value="1"/>
</dbReference>
<dbReference type="SUPFAM" id="SSF56112">
    <property type="entry name" value="Protein kinase-like (PK-like)"/>
    <property type="match status" value="1"/>
</dbReference>
<dbReference type="GO" id="GO:0005737">
    <property type="term" value="C:cytoplasm"/>
    <property type="evidence" value="ECO:0007669"/>
    <property type="project" value="TreeGrafter"/>
</dbReference>
<reference evidence="8" key="1">
    <citation type="journal article" date="2016" name="Nat. Genet.">
        <title>A high-quality carrot genome assembly provides new insights into carotenoid accumulation and asterid genome evolution.</title>
        <authorList>
            <person name="Iorizzo M."/>
            <person name="Ellison S."/>
            <person name="Senalik D."/>
            <person name="Zeng P."/>
            <person name="Satapoomin P."/>
            <person name="Huang J."/>
            <person name="Bowman M."/>
            <person name="Iovene M."/>
            <person name="Sanseverino W."/>
            <person name="Cavagnaro P."/>
            <person name="Yildiz M."/>
            <person name="Macko-Podgorni A."/>
            <person name="Moranska E."/>
            <person name="Grzebelus E."/>
            <person name="Grzebelus D."/>
            <person name="Ashrafi H."/>
            <person name="Zheng Z."/>
            <person name="Cheng S."/>
            <person name="Spooner D."/>
            <person name="Van Deynze A."/>
            <person name="Simon P."/>
        </authorList>
    </citation>
    <scope>NUCLEOTIDE SEQUENCE</scope>
    <source>
        <tissue evidence="8">Leaf</tissue>
    </source>
</reference>
<evidence type="ECO:0000256" key="7">
    <source>
        <dbReference type="SAM" id="MobiDB-lite"/>
    </source>
</evidence>
<dbReference type="Gene3D" id="1.10.510.10">
    <property type="entry name" value="Transferase(Phosphotransferase) domain 1"/>
    <property type="match status" value="1"/>
</dbReference>
<proteinExistence type="inferred from homology"/>
<dbReference type="Pfam" id="PF00069">
    <property type="entry name" value="Pkinase"/>
    <property type="match status" value="1"/>
</dbReference>
<keyword evidence="3" id="KW-0547">Nucleotide-binding</keyword>